<accession>A0ABU4B0F2</accession>
<evidence type="ECO:0000313" key="1">
    <source>
        <dbReference type="EMBL" id="MDV6231941.1"/>
    </source>
</evidence>
<keyword evidence="2" id="KW-1185">Reference proteome</keyword>
<dbReference type="RefSeq" id="WP_317548732.1">
    <property type="nucleotide sequence ID" value="NZ_JAWLKE010000005.1"/>
</dbReference>
<gene>
    <name evidence="1" type="ORF">R3P95_15420</name>
</gene>
<dbReference type="Proteomes" id="UP001185899">
    <property type="component" value="Unassembled WGS sequence"/>
</dbReference>
<proteinExistence type="predicted"/>
<evidence type="ECO:0000313" key="2">
    <source>
        <dbReference type="Proteomes" id="UP001185899"/>
    </source>
</evidence>
<comment type="caution">
    <text evidence="1">The sequence shown here is derived from an EMBL/GenBank/DDBJ whole genome shotgun (WGS) entry which is preliminary data.</text>
</comment>
<dbReference type="EMBL" id="JAWLKE010000005">
    <property type="protein sequence ID" value="MDV6231941.1"/>
    <property type="molecule type" value="Genomic_DNA"/>
</dbReference>
<organism evidence="1 2">
    <name type="scientific">Rhodococcus cercidiphylli</name>
    <dbReference type="NCBI Taxonomy" id="489916"/>
    <lineage>
        <taxon>Bacteria</taxon>
        <taxon>Bacillati</taxon>
        <taxon>Actinomycetota</taxon>
        <taxon>Actinomycetes</taxon>
        <taxon>Mycobacteriales</taxon>
        <taxon>Nocardiaceae</taxon>
        <taxon>Rhodococcus</taxon>
    </lineage>
</organism>
<sequence length="155" mass="17240">MVDFIAHEQYDVFTGSVAADDADFESIEKILGFDESASVLGFRVSGTHPMLTDGGAANSSYTYLTAWVVDSLKLEPNRPVDVTEYQFHTAELEYDNKNPTSFGVLLRALKRVSVTLWRDRVHSAGLTGDHINVVSTVVRVREGDKWVTADEWAVE</sequence>
<protein>
    <submittedName>
        <fullName evidence="1">Uncharacterized protein</fullName>
    </submittedName>
</protein>
<reference evidence="1 2" key="1">
    <citation type="submission" date="2023-10" db="EMBL/GenBank/DDBJ databases">
        <title>Development of a sustainable strategy for remediation of hydrocarbon-contaminated territories based on the waste exchange concept.</title>
        <authorList>
            <person name="Krivoruchko A."/>
        </authorList>
    </citation>
    <scope>NUCLEOTIDE SEQUENCE [LARGE SCALE GENOMIC DNA]</scope>
    <source>
        <strain evidence="1 2">IEGM 1322</strain>
    </source>
</reference>
<name>A0ABU4B0F2_9NOCA</name>